<dbReference type="Proteomes" id="UP000031549">
    <property type="component" value="Unassembled WGS sequence"/>
</dbReference>
<dbReference type="EMBL" id="JTCM02000012">
    <property type="protein sequence ID" value="NEU72614.1"/>
    <property type="molecule type" value="Genomic_DNA"/>
</dbReference>
<name>A0A846H7K2_9CYAN</name>
<keyword evidence="3" id="KW-1185">Reference proteome</keyword>
<comment type="caution">
    <text evidence="2">The sequence shown here is derived from an EMBL/GenBank/DDBJ whole genome shotgun (WGS) entry which is preliminary data.</text>
</comment>
<evidence type="ECO:0000313" key="3">
    <source>
        <dbReference type="Proteomes" id="UP000031549"/>
    </source>
</evidence>
<feature type="region of interest" description="Disordered" evidence="1">
    <location>
        <begin position="1"/>
        <end position="26"/>
    </location>
</feature>
<evidence type="ECO:0000256" key="1">
    <source>
        <dbReference type="SAM" id="MobiDB-lite"/>
    </source>
</evidence>
<organism evidence="2 3">
    <name type="scientific">Hassallia byssoidea VB512170</name>
    <dbReference type="NCBI Taxonomy" id="1304833"/>
    <lineage>
        <taxon>Bacteria</taxon>
        <taxon>Bacillati</taxon>
        <taxon>Cyanobacteriota</taxon>
        <taxon>Cyanophyceae</taxon>
        <taxon>Nostocales</taxon>
        <taxon>Tolypothrichaceae</taxon>
        <taxon>Hassallia</taxon>
    </lineage>
</organism>
<evidence type="ECO:0000313" key="2">
    <source>
        <dbReference type="EMBL" id="NEU72614.1"/>
    </source>
</evidence>
<sequence>MPNFEYSSKKARALSTQVARKPRPSRAISPVELPVKAVVENAIALKV</sequence>
<gene>
    <name evidence="2" type="ORF">PI95_008540</name>
</gene>
<dbReference type="AlphaFoldDB" id="A0A846H7K2"/>
<accession>A0A846H7K2</accession>
<protein>
    <submittedName>
        <fullName evidence="2">Uncharacterized protein</fullName>
    </submittedName>
</protein>
<proteinExistence type="predicted"/>
<reference evidence="2 3" key="1">
    <citation type="journal article" date="2015" name="Genome Announc.">
        <title>Draft Genome Sequence of Cyanobacterium Hassallia byssoidea Strain VB512170, Isolated from Monuments in India.</title>
        <authorList>
            <person name="Singh D."/>
            <person name="Chandrababunaidu M.M."/>
            <person name="Panda A."/>
            <person name="Sen D."/>
            <person name="Bhattacharyya S."/>
            <person name="Adhikary S.P."/>
            <person name="Tripathy S."/>
        </authorList>
    </citation>
    <scope>NUCLEOTIDE SEQUENCE [LARGE SCALE GENOMIC DNA]</scope>
    <source>
        <strain evidence="2 3">VB512170</strain>
    </source>
</reference>
<dbReference type="RefSeq" id="WP_163518715.1">
    <property type="nucleotide sequence ID" value="NZ_JTCM02000012.1"/>
</dbReference>